<reference evidence="2 3" key="1">
    <citation type="submission" date="2016-07" db="EMBL/GenBank/DDBJ databases">
        <title>Pervasive Adenine N6-methylation of Active Genes in Fungi.</title>
        <authorList>
            <consortium name="DOE Joint Genome Institute"/>
            <person name="Mondo S.J."/>
            <person name="Dannebaum R.O."/>
            <person name="Kuo R.C."/>
            <person name="Labutti K."/>
            <person name="Haridas S."/>
            <person name="Kuo A."/>
            <person name="Salamov A."/>
            <person name="Ahrendt S.R."/>
            <person name="Lipzen A."/>
            <person name="Sullivan W."/>
            <person name="Andreopoulos W.B."/>
            <person name="Clum A."/>
            <person name="Lindquist E."/>
            <person name="Daum C."/>
            <person name="Ramamoorthy G.K."/>
            <person name="Gryganskyi A."/>
            <person name="Culley D."/>
            <person name="Magnuson J.K."/>
            <person name="James T.Y."/>
            <person name="O'Malley M.A."/>
            <person name="Stajich J.E."/>
            <person name="Spatafora J.W."/>
            <person name="Visel A."/>
            <person name="Grigoriev I.V."/>
        </authorList>
    </citation>
    <scope>NUCLEOTIDE SEQUENCE [LARGE SCALE GENOMIC DNA]</scope>
    <source>
        <strain evidence="2 3">JEL800</strain>
    </source>
</reference>
<feature type="transmembrane region" description="Helical" evidence="1">
    <location>
        <begin position="92"/>
        <end position="114"/>
    </location>
</feature>
<dbReference type="OrthoDB" id="10297022at2759"/>
<name>A0A1Y2B7A0_9FUNG</name>
<accession>A0A1Y2B7A0</accession>
<keyword evidence="3" id="KW-1185">Reference proteome</keyword>
<dbReference type="AlphaFoldDB" id="A0A1Y2B7A0"/>
<protein>
    <submittedName>
        <fullName evidence="2">Uncharacterized protein</fullName>
    </submittedName>
</protein>
<comment type="caution">
    <text evidence="2">The sequence shown here is derived from an EMBL/GenBank/DDBJ whole genome shotgun (WGS) entry which is preliminary data.</text>
</comment>
<evidence type="ECO:0000313" key="3">
    <source>
        <dbReference type="Proteomes" id="UP000193642"/>
    </source>
</evidence>
<dbReference type="EMBL" id="MCGO01000081">
    <property type="protein sequence ID" value="ORY30723.1"/>
    <property type="molecule type" value="Genomic_DNA"/>
</dbReference>
<feature type="transmembrane region" description="Helical" evidence="1">
    <location>
        <begin position="64"/>
        <end position="80"/>
    </location>
</feature>
<gene>
    <name evidence="2" type="ORF">BCR33DRAFT_565247</name>
</gene>
<proteinExistence type="predicted"/>
<keyword evidence="1" id="KW-0472">Membrane</keyword>
<dbReference type="Proteomes" id="UP000193642">
    <property type="component" value="Unassembled WGS sequence"/>
</dbReference>
<sequence>MKSYFHHVAFVPTLKFLEYIDPPRNSAAKRNPIHLSIACMAAFFQSALIHEFGTLLFFLGEQPLGGSLVFFLTQGVLCILEYQSDKLFGKSILWKATRIMIALAITLIVSPLFLHQFYRVIGIYHLPIVPQSLIHLFETLFSTHHQ</sequence>
<organism evidence="2 3">
    <name type="scientific">Rhizoclosmatium globosum</name>
    <dbReference type="NCBI Taxonomy" id="329046"/>
    <lineage>
        <taxon>Eukaryota</taxon>
        <taxon>Fungi</taxon>
        <taxon>Fungi incertae sedis</taxon>
        <taxon>Chytridiomycota</taxon>
        <taxon>Chytridiomycota incertae sedis</taxon>
        <taxon>Chytridiomycetes</taxon>
        <taxon>Chytridiales</taxon>
        <taxon>Chytriomycetaceae</taxon>
        <taxon>Rhizoclosmatium</taxon>
    </lineage>
</organism>
<keyword evidence="1" id="KW-0812">Transmembrane</keyword>
<evidence type="ECO:0000256" key="1">
    <source>
        <dbReference type="SAM" id="Phobius"/>
    </source>
</evidence>
<keyword evidence="1" id="KW-1133">Transmembrane helix</keyword>
<evidence type="ECO:0000313" key="2">
    <source>
        <dbReference type="EMBL" id="ORY30723.1"/>
    </source>
</evidence>